<name>A0A6P5WV02_DURZI</name>
<dbReference type="InterPro" id="IPR055290">
    <property type="entry name" value="At3g26010-like"/>
</dbReference>
<keyword evidence="1" id="KW-1185">Reference proteome</keyword>
<dbReference type="PANTHER" id="PTHR35546">
    <property type="entry name" value="F-BOX PROTEIN INTERACTION DOMAIN PROTEIN-RELATED"/>
    <property type="match status" value="1"/>
</dbReference>
<dbReference type="KEGG" id="dzi:111277495"/>
<accession>A0A6P5WV02</accession>
<dbReference type="OrthoDB" id="605328at2759"/>
<dbReference type="Proteomes" id="UP000515121">
    <property type="component" value="Unplaced"/>
</dbReference>
<dbReference type="GeneID" id="111277495"/>
<evidence type="ECO:0000313" key="1">
    <source>
        <dbReference type="Proteomes" id="UP000515121"/>
    </source>
</evidence>
<gene>
    <name evidence="2" type="primary">LOC111277495</name>
</gene>
<sequence>MPQTSRYCNLARASNDQYFICNPTTRKFKMLCFPSPQGYHHVVVNLAFDPLKSPHYKIFSVWLREIKLLLVRNQMNPKFSIDIYSDHGESQYLDVENECVKTMPMPIVNNVGCRYSGESGCHLNLTVAFKPGLLTFSVYAMLGVYSDWYLEYSLNLEAEMQTLISRQCLWSDHVFCGVYLLFCTIQSEEEGDSMFAVFPHAKTISYNFKNGTLKALQLQCLITGRHALNCSFSFDDALSICFSRSGRARVTPYFRSSSPYSS</sequence>
<protein>
    <submittedName>
        <fullName evidence="2">Uncharacterized protein LOC111277495</fullName>
    </submittedName>
</protein>
<evidence type="ECO:0000313" key="2">
    <source>
        <dbReference type="RefSeq" id="XP_022719663.1"/>
    </source>
</evidence>
<proteinExistence type="predicted"/>
<dbReference type="PANTHER" id="PTHR35546:SF25">
    <property type="entry name" value="F-BOX DOMAIN-CONTAINING PROTEIN"/>
    <property type="match status" value="1"/>
</dbReference>
<dbReference type="RefSeq" id="XP_022719663.1">
    <property type="nucleotide sequence ID" value="XM_022863928.1"/>
</dbReference>
<reference evidence="2" key="1">
    <citation type="submission" date="2025-08" db="UniProtKB">
        <authorList>
            <consortium name="RefSeq"/>
        </authorList>
    </citation>
    <scope>IDENTIFICATION</scope>
    <source>
        <tissue evidence="2">Fruit stalk</tissue>
    </source>
</reference>
<dbReference type="AlphaFoldDB" id="A0A6P5WV02"/>
<organism evidence="1 2">
    <name type="scientific">Durio zibethinus</name>
    <name type="common">Durian</name>
    <dbReference type="NCBI Taxonomy" id="66656"/>
    <lineage>
        <taxon>Eukaryota</taxon>
        <taxon>Viridiplantae</taxon>
        <taxon>Streptophyta</taxon>
        <taxon>Embryophyta</taxon>
        <taxon>Tracheophyta</taxon>
        <taxon>Spermatophyta</taxon>
        <taxon>Magnoliopsida</taxon>
        <taxon>eudicotyledons</taxon>
        <taxon>Gunneridae</taxon>
        <taxon>Pentapetalae</taxon>
        <taxon>rosids</taxon>
        <taxon>malvids</taxon>
        <taxon>Malvales</taxon>
        <taxon>Malvaceae</taxon>
        <taxon>Helicteroideae</taxon>
        <taxon>Durio</taxon>
    </lineage>
</organism>